<dbReference type="RefSeq" id="WP_018976663.1">
    <property type="nucleotide sequence ID" value="NZ_BMLN01000007.1"/>
</dbReference>
<protein>
    <recommendedName>
        <fullName evidence="3">DUF3918 domain-containing protein</fullName>
    </recommendedName>
</protein>
<evidence type="ECO:0000313" key="2">
    <source>
        <dbReference type="Proteomes" id="UP000606653"/>
    </source>
</evidence>
<dbReference type="Proteomes" id="UP000606653">
    <property type="component" value="Unassembled WGS sequence"/>
</dbReference>
<evidence type="ECO:0000313" key="1">
    <source>
        <dbReference type="EMBL" id="GGO03084.1"/>
    </source>
</evidence>
<sequence>MKRSSLMTAAVGLGAAYLLRNKNSRTKLMSQLQSMGKRSAK</sequence>
<accession>A0ABQ2L4T1</accession>
<name>A0ABQ2L4T1_9BACL</name>
<comment type="caution">
    <text evidence="1">The sequence shown here is derived from an EMBL/GenBank/DDBJ whole genome shotgun (WGS) entry which is preliminary data.</text>
</comment>
<evidence type="ECO:0008006" key="3">
    <source>
        <dbReference type="Google" id="ProtNLM"/>
    </source>
</evidence>
<dbReference type="EMBL" id="BMLN01000007">
    <property type="protein sequence ID" value="GGO03084.1"/>
    <property type="molecule type" value="Genomic_DNA"/>
</dbReference>
<keyword evidence="2" id="KW-1185">Reference proteome</keyword>
<organism evidence="1 2">
    <name type="scientific">Saccharibacillus kuerlensis</name>
    <dbReference type="NCBI Taxonomy" id="459527"/>
    <lineage>
        <taxon>Bacteria</taxon>
        <taxon>Bacillati</taxon>
        <taxon>Bacillota</taxon>
        <taxon>Bacilli</taxon>
        <taxon>Bacillales</taxon>
        <taxon>Paenibacillaceae</taxon>
        <taxon>Saccharibacillus</taxon>
    </lineage>
</organism>
<proteinExistence type="predicted"/>
<reference evidence="2" key="1">
    <citation type="journal article" date="2019" name="Int. J. Syst. Evol. Microbiol.">
        <title>The Global Catalogue of Microorganisms (GCM) 10K type strain sequencing project: providing services to taxonomists for standard genome sequencing and annotation.</title>
        <authorList>
            <consortium name="The Broad Institute Genomics Platform"/>
            <consortium name="The Broad Institute Genome Sequencing Center for Infectious Disease"/>
            <person name="Wu L."/>
            <person name="Ma J."/>
        </authorList>
    </citation>
    <scope>NUCLEOTIDE SEQUENCE [LARGE SCALE GENOMIC DNA]</scope>
    <source>
        <strain evidence="2">CGMCC 1.6964</strain>
    </source>
</reference>
<gene>
    <name evidence="1" type="ORF">GCM10010969_27020</name>
</gene>